<gene>
    <name evidence="2" type="ORF">UT41_C0001G0049</name>
</gene>
<evidence type="ECO:0000313" key="2">
    <source>
        <dbReference type="EMBL" id="KKR12505.1"/>
    </source>
</evidence>
<evidence type="ECO:0000313" key="3">
    <source>
        <dbReference type="Proteomes" id="UP000034665"/>
    </source>
</evidence>
<sequence>MSGFERLKNPVHLSGERERKLTTESVKWVEPLA</sequence>
<dbReference type="AlphaFoldDB" id="A0A0G0QQ25"/>
<comment type="caution">
    <text evidence="2">The sequence shown here is derived from an EMBL/GenBank/DDBJ whole genome shotgun (WGS) entry which is preliminary data.</text>
</comment>
<dbReference type="Proteomes" id="UP000034665">
    <property type="component" value="Unassembled WGS sequence"/>
</dbReference>
<feature type="region of interest" description="Disordered" evidence="1">
    <location>
        <begin position="1"/>
        <end position="20"/>
    </location>
</feature>
<organism evidence="2 3">
    <name type="scientific">Candidatus Wolfebacteria bacterium GW2011_GWC2_39_22</name>
    <dbReference type="NCBI Taxonomy" id="1619013"/>
    <lineage>
        <taxon>Bacteria</taxon>
        <taxon>Candidatus Wolfeibacteriota</taxon>
    </lineage>
</organism>
<accession>A0A0G0QQ25</accession>
<proteinExistence type="predicted"/>
<dbReference type="EMBL" id="LBWR01000001">
    <property type="protein sequence ID" value="KKR12505.1"/>
    <property type="molecule type" value="Genomic_DNA"/>
</dbReference>
<reference evidence="2 3" key="1">
    <citation type="journal article" date="2015" name="Nature">
        <title>rRNA introns, odd ribosomes, and small enigmatic genomes across a large radiation of phyla.</title>
        <authorList>
            <person name="Brown C.T."/>
            <person name="Hug L.A."/>
            <person name="Thomas B.C."/>
            <person name="Sharon I."/>
            <person name="Castelle C.J."/>
            <person name="Singh A."/>
            <person name="Wilkins M.J."/>
            <person name="Williams K.H."/>
            <person name="Banfield J.F."/>
        </authorList>
    </citation>
    <scope>NUCLEOTIDE SEQUENCE [LARGE SCALE GENOMIC DNA]</scope>
</reference>
<protein>
    <submittedName>
        <fullName evidence="2">Uncharacterized protein</fullName>
    </submittedName>
</protein>
<evidence type="ECO:0000256" key="1">
    <source>
        <dbReference type="SAM" id="MobiDB-lite"/>
    </source>
</evidence>
<name>A0A0G0QQ25_9BACT</name>